<dbReference type="GeneID" id="36562389"/>
<evidence type="ECO:0000313" key="2">
    <source>
        <dbReference type="EMBL" id="PLB48842.1"/>
    </source>
</evidence>
<dbReference type="Proteomes" id="UP000234275">
    <property type="component" value="Unassembled WGS sequence"/>
</dbReference>
<keyword evidence="1" id="KW-0812">Transmembrane</keyword>
<keyword evidence="3" id="KW-1185">Reference proteome</keyword>
<keyword evidence="1" id="KW-0472">Membrane</keyword>
<reference evidence="2 3" key="1">
    <citation type="submission" date="2016-12" db="EMBL/GenBank/DDBJ databases">
        <title>The genomes of Aspergillus section Nigri reveals drivers in fungal speciation.</title>
        <authorList>
            <consortium name="DOE Joint Genome Institute"/>
            <person name="Vesth T.C."/>
            <person name="Nybo J."/>
            <person name="Theobald S."/>
            <person name="Brandl J."/>
            <person name="Frisvad J.C."/>
            <person name="Nielsen K.F."/>
            <person name="Lyhne E.K."/>
            <person name="Kogle M.E."/>
            <person name="Kuo A."/>
            <person name="Riley R."/>
            <person name="Clum A."/>
            <person name="Nolan M."/>
            <person name="Lipzen A."/>
            <person name="Salamov A."/>
            <person name="Henrissat B."/>
            <person name="Wiebenga A."/>
            <person name="De Vries R.P."/>
            <person name="Grigoriev I.V."/>
            <person name="Mortensen U.H."/>
            <person name="Andersen M.R."/>
            <person name="Baker S.E."/>
        </authorList>
    </citation>
    <scope>NUCLEOTIDE SEQUENCE [LARGE SCALE GENOMIC DNA]</scope>
    <source>
        <strain evidence="2 3">IBT 23096</strain>
    </source>
</reference>
<evidence type="ECO:0000256" key="1">
    <source>
        <dbReference type="SAM" id="Phobius"/>
    </source>
</evidence>
<comment type="caution">
    <text evidence="2">The sequence shown here is derived from an EMBL/GenBank/DDBJ whole genome shotgun (WGS) entry which is preliminary data.</text>
</comment>
<keyword evidence="1" id="KW-1133">Transmembrane helix</keyword>
<evidence type="ECO:0000313" key="3">
    <source>
        <dbReference type="Proteomes" id="UP000234275"/>
    </source>
</evidence>
<name>A0A2I2G7I3_9EURO</name>
<organism evidence="2 3">
    <name type="scientific">Aspergillus steynii IBT 23096</name>
    <dbReference type="NCBI Taxonomy" id="1392250"/>
    <lineage>
        <taxon>Eukaryota</taxon>
        <taxon>Fungi</taxon>
        <taxon>Dikarya</taxon>
        <taxon>Ascomycota</taxon>
        <taxon>Pezizomycotina</taxon>
        <taxon>Eurotiomycetes</taxon>
        <taxon>Eurotiomycetidae</taxon>
        <taxon>Eurotiales</taxon>
        <taxon>Aspergillaceae</taxon>
        <taxon>Aspergillus</taxon>
        <taxon>Aspergillus subgen. Circumdati</taxon>
    </lineage>
</organism>
<dbReference type="VEuPathDB" id="FungiDB:P170DRAFT_509510"/>
<accession>A0A2I2G7I3</accession>
<gene>
    <name evidence="2" type="ORF">P170DRAFT_509510</name>
</gene>
<protein>
    <submittedName>
        <fullName evidence="2">Uncharacterized protein</fullName>
    </submittedName>
</protein>
<sequence length="66" mass="7333">MGLGENTHIHLPSGISVLPTPFSLSPTFGLLVLLVLPLVFSAIHRGLLIWKRMPSVVYELTMWFTS</sequence>
<dbReference type="EMBL" id="MSFO01000004">
    <property type="protein sequence ID" value="PLB48842.1"/>
    <property type="molecule type" value="Genomic_DNA"/>
</dbReference>
<feature type="transmembrane region" description="Helical" evidence="1">
    <location>
        <begin position="22"/>
        <end position="43"/>
    </location>
</feature>
<proteinExistence type="predicted"/>
<dbReference type="RefSeq" id="XP_024704144.1">
    <property type="nucleotide sequence ID" value="XM_024854683.1"/>
</dbReference>
<dbReference type="AlphaFoldDB" id="A0A2I2G7I3"/>